<feature type="domain" description="Transcriptional regulator SgrR N-terminal HTH" evidence="7">
    <location>
        <begin position="5"/>
        <end position="116"/>
    </location>
</feature>
<evidence type="ECO:0000313" key="8">
    <source>
        <dbReference type="EMBL" id="ORM90326.1"/>
    </source>
</evidence>
<dbReference type="GO" id="GO:0003677">
    <property type="term" value="F:DNA binding"/>
    <property type="evidence" value="ECO:0007669"/>
    <property type="project" value="UniProtKB-KW"/>
</dbReference>
<dbReference type="Proteomes" id="UP000193749">
    <property type="component" value="Unassembled WGS sequence"/>
</dbReference>
<dbReference type="RefSeq" id="WP_084880229.1">
    <property type="nucleotide sequence ID" value="NZ_JAGGMY010000005.1"/>
</dbReference>
<evidence type="ECO:0000259" key="6">
    <source>
        <dbReference type="Pfam" id="PF00496"/>
    </source>
</evidence>
<dbReference type="Pfam" id="PF12793">
    <property type="entry name" value="SgrR_N"/>
    <property type="match status" value="1"/>
</dbReference>
<reference evidence="8 9" key="1">
    <citation type="journal article" date="2017" name="Antonie Van Leeuwenhoek">
        <title>Phylogenomic resolution of the bacterial genus Pantoea and its relationship with Erwinia and Tatumella.</title>
        <authorList>
            <person name="Palmer M."/>
            <person name="Steenkamp E.T."/>
            <person name="Coetzee M.P."/>
            <person name="Chan W.Y."/>
            <person name="van Zyl E."/>
            <person name="De Maayer P."/>
            <person name="Coutinho T.A."/>
            <person name="Blom J."/>
            <person name="Smits T.H."/>
            <person name="Duffy B."/>
            <person name="Venter S.N."/>
        </authorList>
    </citation>
    <scope>NUCLEOTIDE SEQUENCE [LARGE SCALE GENOMIC DNA]</scope>
    <source>
        <strain evidence="8 9">LMG 2657</strain>
    </source>
</reference>
<keyword evidence="9" id="KW-1185">Reference proteome</keyword>
<evidence type="ECO:0000256" key="2">
    <source>
        <dbReference type="ARBA" id="ARBA00023015"/>
    </source>
</evidence>
<dbReference type="SUPFAM" id="SSF53850">
    <property type="entry name" value="Periplasmic binding protein-like II"/>
    <property type="match status" value="1"/>
</dbReference>
<comment type="caution">
    <text evidence="8">The sequence shown here is derived from an EMBL/GenBank/DDBJ whole genome shotgun (WGS) entry which is preliminary data.</text>
</comment>
<dbReference type="InterPro" id="IPR000914">
    <property type="entry name" value="SBP_5_dom"/>
</dbReference>
<evidence type="ECO:0000256" key="4">
    <source>
        <dbReference type="ARBA" id="ARBA00023159"/>
    </source>
</evidence>
<evidence type="ECO:0000256" key="1">
    <source>
        <dbReference type="ARBA" id="ARBA00022491"/>
    </source>
</evidence>
<dbReference type="PANTHER" id="PTHR30290:SF72">
    <property type="entry name" value="HTH-TYPE TRANSCRIPTIONAL REGULATOR SGRR"/>
    <property type="match status" value="1"/>
</dbReference>
<dbReference type="OrthoDB" id="5894719at2"/>
<evidence type="ECO:0000259" key="7">
    <source>
        <dbReference type="Pfam" id="PF12793"/>
    </source>
</evidence>
<protein>
    <submittedName>
        <fullName evidence="8">SgrR family transcriptional regulator</fullName>
    </submittedName>
</protein>
<dbReference type="GO" id="GO:0015833">
    <property type="term" value="P:peptide transport"/>
    <property type="evidence" value="ECO:0007669"/>
    <property type="project" value="TreeGrafter"/>
</dbReference>
<gene>
    <name evidence="8" type="ORF">HA50_24685</name>
</gene>
<dbReference type="InterPro" id="IPR023767">
    <property type="entry name" value="Tscrpt_reg_SgrR"/>
</dbReference>
<keyword evidence="1" id="KW-0678">Repressor</keyword>
<dbReference type="Pfam" id="PF00496">
    <property type="entry name" value="SBP_bac_5"/>
    <property type="match status" value="1"/>
</dbReference>
<keyword evidence="2" id="KW-0805">Transcription regulation</keyword>
<dbReference type="GO" id="GO:1904680">
    <property type="term" value="F:peptide transmembrane transporter activity"/>
    <property type="evidence" value="ECO:0007669"/>
    <property type="project" value="TreeGrafter"/>
</dbReference>
<evidence type="ECO:0000256" key="5">
    <source>
        <dbReference type="ARBA" id="ARBA00023163"/>
    </source>
</evidence>
<dbReference type="Gene3D" id="3.40.190.10">
    <property type="entry name" value="Periplasmic binding protein-like II"/>
    <property type="match status" value="1"/>
</dbReference>
<accession>A0A1X1EN66</accession>
<sequence>MSTQRLERHYQKLLELFPQREALTTLQTLADALYCSKRHMRTLIIQMQSQGWLAWEATPGRGHLAKLVLHYSQQQLMLANAQRLLDLNDMRGVLKLLGNEKHHLATLLRGRLGHRIDDEQQTLRIPYYRSMPNLYPGTALRRSEVHIIKQVFSGLTRIEESSGQVVKDLAHHWRRLDALHWRFFLRPGVQFHDGTPLTSRDVVVSLLRSARLPLFSHLSKVEAEGNLSVIITLTQPDELLPQLLTDAAALIVPADHQQRQNFAALPVGTGPFKVADNNEWHLTLRAFDGYFGFRSLLDEIEIITCLDTPVSNASQGPLALLSSSMSDLAYVSSPLSHVDRPSADEIELETGGYFLLCDSRSPFWQNMAHRRWIREQIDPQAIIQNFVAEIRPLWMAAASILPGWLHHIDAGESVSPWEDSTLPRRLRLAYHHQHWEFPMVIAEFKHRLAASGVTLEVTELSYEAWAAGAGVFDLWLGTVNFTAPEAWNVGAWLTGMPLLTRSVAGGDQALFANWQQQWRSGALSSQQLAETIIQRGWLQPLFHHWMRLQGPEQARGVHFNNLGWFDFTSTWIEPENPP</sequence>
<dbReference type="PANTHER" id="PTHR30290">
    <property type="entry name" value="PERIPLASMIC BINDING COMPONENT OF ABC TRANSPORTER"/>
    <property type="match status" value="1"/>
</dbReference>
<dbReference type="CDD" id="cd08507">
    <property type="entry name" value="PBP2_SgrR_like"/>
    <property type="match status" value="1"/>
</dbReference>
<dbReference type="EMBL" id="MLJI01000002">
    <property type="protein sequence ID" value="ORM90326.1"/>
    <property type="molecule type" value="Genomic_DNA"/>
</dbReference>
<organism evidence="8 9">
    <name type="scientific">Pantoea cypripedii</name>
    <name type="common">Pectobacterium cypripedii</name>
    <name type="synonym">Erwinia cypripedii</name>
    <dbReference type="NCBI Taxonomy" id="55209"/>
    <lineage>
        <taxon>Bacteria</taxon>
        <taxon>Pseudomonadati</taxon>
        <taxon>Pseudomonadota</taxon>
        <taxon>Gammaproteobacteria</taxon>
        <taxon>Enterobacterales</taxon>
        <taxon>Erwiniaceae</taxon>
        <taxon>Pantoea</taxon>
    </lineage>
</organism>
<dbReference type="STRING" id="55209.HA50_24685"/>
<dbReference type="AlphaFoldDB" id="A0A1X1EN66"/>
<name>A0A1X1EN66_PANCY</name>
<feature type="domain" description="Solute-binding protein family 5" evidence="6">
    <location>
        <begin position="165"/>
        <end position="387"/>
    </location>
</feature>
<keyword evidence="4" id="KW-0010">Activator</keyword>
<keyword evidence="3" id="KW-0238">DNA-binding</keyword>
<evidence type="ECO:0000256" key="3">
    <source>
        <dbReference type="ARBA" id="ARBA00023125"/>
    </source>
</evidence>
<dbReference type="NCBIfam" id="NF010149">
    <property type="entry name" value="PRK13626.1"/>
    <property type="match status" value="1"/>
</dbReference>
<evidence type="ECO:0000313" key="9">
    <source>
        <dbReference type="Proteomes" id="UP000193749"/>
    </source>
</evidence>
<dbReference type="InterPro" id="IPR039424">
    <property type="entry name" value="SBP_5"/>
</dbReference>
<keyword evidence="5" id="KW-0804">Transcription</keyword>
<proteinExistence type="predicted"/>
<dbReference type="InterPro" id="IPR025370">
    <property type="entry name" value="SgrR_HTH_N"/>
</dbReference>